<keyword evidence="1" id="KW-0863">Zinc-finger</keyword>
<keyword evidence="1" id="KW-0479">Metal-binding</keyword>
<feature type="domain" description="SWIM-type" evidence="2">
    <location>
        <begin position="68"/>
        <end position="101"/>
    </location>
</feature>
<dbReference type="Pfam" id="PF04434">
    <property type="entry name" value="SWIM"/>
    <property type="match status" value="1"/>
</dbReference>
<evidence type="ECO:0000313" key="4">
    <source>
        <dbReference type="Proteomes" id="UP000031982"/>
    </source>
</evidence>
<proteinExistence type="predicted"/>
<protein>
    <recommendedName>
        <fullName evidence="2">SWIM-type domain-containing protein</fullName>
    </recommendedName>
</protein>
<reference evidence="3 4" key="1">
    <citation type="submission" date="2015-01" db="EMBL/GenBank/DDBJ databases">
        <title>Genome Assembly of Bacillus badius MTCC 1458.</title>
        <authorList>
            <person name="Verma A."/>
            <person name="Khatri I."/>
            <person name="Mual P."/>
            <person name="Subramanian S."/>
            <person name="Krishnamurthi S."/>
        </authorList>
    </citation>
    <scope>NUCLEOTIDE SEQUENCE [LARGE SCALE GENOMIC DNA]</scope>
    <source>
        <strain evidence="3 4">MTCC 1458</strain>
    </source>
</reference>
<dbReference type="InterPro" id="IPR007527">
    <property type="entry name" value="Znf_SWIM"/>
</dbReference>
<gene>
    <name evidence="3" type="ORF">SD77_4320</name>
</gene>
<sequence>MSVELAFMKSQLEDFKSELKTSLDSSLPSNQLLMETGFQRYLNEQAALSHVSAGLVSGSVAEPDGERFRVHLDLSSPLLSSCSCRKEGWCIHQLALFFQACQEAGMSAQACLNEWETRGKQQPLAIPGVMRASDLLKAAAAGNEGPEAWMERIERTARERLAVHSVEKNPYIVEYEGKHVYEHLLTQRPTKREWQPLYELYVSFGLLSFITNLFNDASIPPAVLQRSCSSFLFYLVEEASEAAEDLGLRALPFEFDPYIHFLRQETAGLLAVKNHVFAGQQTDLYRQLWTVLFKREAWRKEERLRLQLRLEDAQEMSVAIGYLHHLYLADDLAGFADFAKQLPDTGVELYLFWLMEAFRTKAFEKARMLIKIVDQKLEGYLEQLEQEGSMQSRRFVHWFLTYIDADWLMEKEPVLYKSLLEHMLPYSYTELSTYFIHTGRYKEWVELQLWMDSELPELDRNGLKEAAKHAPEEVLPLYHHGILRLIEERNRASYKKAVRYLKRLRTLYKKLKRPDRWDVYIQILLEQKKRLRAFQEECRRGQLTDA</sequence>
<keyword evidence="1" id="KW-0862">Zinc</keyword>
<dbReference type="RefSeq" id="WP_041113796.1">
    <property type="nucleotide sequence ID" value="NZ_JARTHD010000034.1"/>
</dbReference>
<evidence type="ECO:0000256" key="1">
    <source>
        <dbReference type="PROSITE-ProRule" id="PRU00325"/>
    </source>
</evidence>
<comment type="caution">
    <text evidence="3">The sequence shown here is derived from an EMBL/GenBank/DDBJ whole genome shotgun (WGS) entry which is preliminary data.</text>
</comment>
<name>A0ABR5AV97_BACBA</name>
<dbReference type="Proteomes" id="UP000031982">
    <property type="component" value="Unassembled WGS sequence"/>
</dbReference>
<accession>A0ABR5AV97</accession>
<organism evidence="3 4">
    <name type="scientific">Bacillus badius</name>
    <dbReference type="NCBI Taxonomy" id="1455"/>
    <lineage>
        <taxon>Bacteria</taxon>
        <taxon>Bacillati</taxon>
        <taxon>Bacillota</taxon>
        <taxon>Bacilli</taxon>
        <taxon>Bacillales</taxon>
        <taxon>Bacillaceae</taxon>
        <taxon>Pseudobacillus</taxon>
    </lineage>
</organism>
<keyword evidence="4" id="KW-1185">Reference proteome</keyword>
<evidence type="ECO:0000313" key="3">
    <source>
        <dbReference type="EMBL" id="KIL78640.1"/>
    </source>
</evidence>
<dbReference type="PROSITE" id="PS50966">
    <property type="entry name" value="ZF_SWIM"/>
    <property type="match status" value="1"/>
</dbReference>
<dbReference type="EMBL" id="JXLP01000009">
    <property type="protein sequence ID" value="KIL78640.1"/>
    <property type="molecule type" value="Genomic_DNA"/>
</dbReference>
<evidence type="ECO:0000259" key="2">
    <source>
        <dbReference type="PROSITE" id="PS50966"/>
    </source>
</evidence>